<dbReference type="PANTHER" id="PTHR46599:SF3">
    <property type="entry name" value="PIGGYBAC TRANSPOSABLE ELEMENT-DERIVED PROTEIN 4"/>
    <property type="match status" value="1"/>
</dbReference>
<dbReference type="Proteomes" id="UP000735302">
    <property type="component" value="Unassembled WGS sequence"/>
</dbReference>
<organism evidence="3 4">
    <name type="scientific">Plakobranchus ocellatus</name>
    <dbReference type="NCBI Taxonomy" id="259542"/>
    <lineage>
        <taxon>Eukaryota</taxon>
        <taxon>Metazoa</taxon>
        <taxon>Spiralia</taxon>
        <taxon>Lophotrochozoa</taxon>
        <taxon>Mollusca</taxon>
        <taxon>Gastropoda</taxon>
        <taxon>Heterobranchia</taxon>
        <taxon>Euthyneura</taxon>
        <taxon>Panpulmonata</taxon>
        <taxon>Sacoglossa</taxon>
        <taxon>Placobranchoidea</taxon>
        <taxon>Plakobranchidae</taxon>
        <taxon>Plakobranchus</taxon>
    </lineage>
</organism>
<dbReference type="InterPro" id="IPR029526">
    <property type="entry name" value="PGBD"/>
</dbReference>
<evidence type="ECO:0000259" key="2">
    <source>
        <dbReference type="Pfam" id="PF13843"/>
    </source>
</evidence>
<sequence length="604" mass="69305">MDGFDLIDLNDPQVLRDLCATPPAPSSGTSTPFIEEFNSNSDSDLELEDEDMEERLHCRRNTEPILRDSIFEVENDNEGDQTINIPANSAWTAGATEFEQLPFTGVTGLQPAMENDSPLDFFNLLVTEDMIEKITQETNRYAAETLRDKTLSPKSRFHKWVATTVEEMWAFFGLIIWMGIIRIDDLDNYCSTDVLFCLPLARSVMTRDRFCLILSFLHLEDNNLQLPKDHPDHDPLFKIRGFVESLRENFKQAYMPGKNIAIDEAIVAWRGHLAFRVYNPDKPDKFGIKVFKLCNSANGYCHNFEFYTGKREASRYGATFDVVDRLIGPYMGCGRTLYVDNYYTSPDLFSHLKQQATLACGTMRLNRKNGPPKSMLHKLKKSDTNTSALTNGNLNLLRFFYKREVNVLTTANGDTKVATGKVNPVTKEPIIKLHAVADYNKYRGAVDQSDQMVSYNAFKRRTLKWWKKTFFHMFMLAVLNSFILYKSTAAKKMSHFVFRRELSKQLLQKAPIPLIPAAKLPDVGESVLFHLTARHFPKTIKPKATSKRPNPQRDCIVCSEPGKRKHIRYECPCCDVGLHIEPCSEIFHTRKDYKRSLKRQLPQE</sequence>
<feature type="domain" description="PiggyBac transposable element-derived protein" evidence="2">
    <location>
        <begin position="117"/>
        <end position="482"/>
    </location>
</feature>
<reference evidence="3 4" key="1">
    <citation type="journal article" date="2021" name="Elife">
        <title>Chloroplast acquisition without the gene transfer in kleptoplastic sea slugs, Plakobranchus ocellatus.</title>
        <authorList>
            <person name="Maeda T."/>
            <person name="Takahashi S."/>
            <person name="Yoshida T."/>
            <person name="Shimamura S."/>
            <person name="Takaki Y."/>
            <person name="Nagai Y."/>
            <person name="Toyoda A."/>
            <person name="Suzuki Y."/>
            <person name="Arimoto A."/>
            <person name="Ishii H."/>
            <person name="Satoh N."/>
            <person name="Nishiyama T."/>
            <person name="Hasebe M."/>
            <person name="Maruyama T."/>
            <person name="Minagawa J."/>
            <person name="Obokata J."/>
            <person name="Shigenobu S."/>
        </authorList>
    </citation>
    <scope>NUCLEOTIDE SEQUENCE [LARGE SCALE GENOMIC DNA]</scope>
</reference>
<gene>
    <name evidence="3" type="ORF">PoB_000484700</name>
</gene>
<feature type="region of interest" description="Disordered" evidence="1">
    <location>
        <begin position="21"/>
        <end position="44"/>
    </location>
</feature>
<dbReference type="AlphaFoldDB" id="A0AAV3Y7B5"/>
<protein>
    <submittedName>
        <fullName evidence="3">PiggyBac transposable element-derived protein 4-like</fullName>
    </submittedName>
</protein>
<evidence type="ECO:0000313" key="4">
    <source>
        <dbReference type="Proteomes" id="UP000735302"/>
    </source>
</evidence>
<comment type="caution">
    <text evidence="3">The sequence shown here is derived from an EMBL/GenBank/DDBJ whole genome shotgun (WGS) entry which is preliminary data.</text>
</comment>
<keyword evidence="4" id="KW-1185">Reference proteome</keyword>
<accession>A0AAV3Y7B5</accession>
<dbReference type="Pfam" id="PF13843">
    <property type="entry name" value="DDE_Tnp_1_7"/>
    <property type="match status" value="1"/>
</dbReference>
<evidence type="ECO:0000256" key="1">
    <source>
        <dbReference type="SAM" id="MobiDB-lite"/>
    </source>
</evidence>
<dbReference type="PANTHER" id="PTHR46599">
    <property type="entry name" value="PIGGYBAC TRANSPOSABLE ELEMENT-DERIVED PROTEIN 4"/>
    <property type="match status" value="1"/>
</dbReference>
<evidence type="ECO:0000313" key="3">
    <source>
        <dbReference type="EMBL" id="GFN78341.1"/>
    </source>
</evidence>
<proteinExistence type="predicted"/>
<name>A0AAV3Y7B5_9GAST</name>
<dbReference type="EMBL" id="BLXT01000588">
    <property type="protein sequence ID" value="GFN78341.1"/>
    <property type="molecule type" value="Genomic_DNA"/>
</dbReference>